<dbReference type="Ensembl" id="ENSFHET00000026556.1">
    <property type="protein sequence ID" value="ENSFHEP00000017769.1"/>
    <property type="gene ID" value="ENSFHEG00000019574.1"/>
</dbReference>
<evidence type="ECO:0000256" key="1">
    <source>
        <dbReference type="ARBA" id="ARBA00004613"/>
    </source>
</evidence>
<keyword evidence="3" id="KW-0732">Signal</keyword>
<evidence type="ECO:0000256" key="4">
    <source>
        <dbReference type="ARBA" id="ARBA00022737"/>
    </source>
</evidence>
<dbReference type="GO" id="GO:0009887">
    <property type="term" value="P:animal organ morphogenesis"/>
    <property type="evidence" value="ECO:0007669"/>
    <property type="project" value="TreeGrafter"/>
</dbReference>
<dbReference type="Gene3D" id="2.10.25.10">
    <property type="entry name" value="Laminin"/>
    <property type="match status" value="8"/>
</dbReference>
<dbReference type="FunFam" id="2.10.25.10:FF:000090">
    <property type="entry name" value="laminin subunit alpha"/>
    <property type="match status" value="3"/>
</dbReference>
<dbReference type="CDD" id="cd00055">
    <property type="entry name" value="EGF_Lam"/>
    <property type="match status" value="9"/>
</dbReference>
<dbReference type="Gene3D" id="2.60.40.10">
    <property type="entry name" value="Immunoglobulins"/>
    <property type="match status" value="2"/>
</dbReference>
<dbReference type="PROSITE" id="PS01248">
    <property type="entry name" value="EGF_LAM_1"/>
    <property type="match status" value="2"/>
</dbReference>
<evidence type="ECO:0000259" key="9">
    <source>
        <dbReference type="PROSITE" id="PS50027"/>
    </source>
</evidence>
<dbReference type="FunFam" id="2.10.25.10:FF:000388">
    <property type="entry name" value="Laminin subunit alpha"/>
    <property type="match status" value="1"/>
</dbReference>
<evidence type="ECO:0008006" key="14">
    <source>
        <dbReference type="Google" id="ProtNLM"/>
    </source>
</evidence>
<evidence type="ECO:0000256" key="6">
    <source>
        <dbReference type="ARBA" id="ARBA00023180"/>
    </source>
</evidence>
<dbReference type="SMART" id="SM00060">
    <property type="entry name" value="FN3"/>
    <property type="match status" value="2"/>
</dbReference>
<dbReference type="PANTHER" id="PTHR10574:SF274">
    <property type="entry name" value="USHERIN"/>
    <property type="match status" value="1"/>
</dbReference>
<protein>
    <recommendedName>
        <fullName evidence="14">Usher syndrome 2A (autosomal recessive, mild)</fullName>
    </recommendedName>
</protein>
<reference evidence="12" key="1">
    <citation type="submission" date="2025-08" db="UniProtKB">
        <authorList>
            <consortium name="Ensembl"/>
        </authorList>
    </citation>
    <scope>IDENTIFICATION</scope>
</reference>
<dbReference type="GO" id="GO:0005576">
    <property type="term" value="C:extracellular region"/>
    <property type="evidence" value="ECO:0007669"/>
    <property type="project" value="UniProtKB-SubCell"/>
</dbReference>
<feature type="domain" description="Fibronectin type-III" evidence="10">
    <location>
        <begin position="923"/>
        <end position="1041"/>
    </location>
</feature>
<dbReference type="PRINTS" id="PR00011">
    <property type="entry name" value="EGFLAMININ"/>
</dbReference>
<dbReference type="InterPro" id="IPR003961">
    <property type="entry name" value="FN3_dom"/>
</dbReference>
<feature type="domain" description="Laminin EGF-like" evidence="9">
    <location>
        <begin position="483"/>
        <end position="531"/>
    </location>
</feature>
<dbReference type="InterPro" id="IPR050440">
    <property type="entry name" value="Laminin/Netrin_ECM"/>
</dbReference>
<feature type="disulfide bond" evidence="8">
    <location>
        <begin position="677"/>
        <end position="694"/>
    </location>
</feature>
<keyword evidence="5 8" id="KW-1015">Disulfide bond</keyword>
<evidence type="ECO:0000256" key="7">
    <source>
        <dbReference type="ARBA" id="ARBA00023292"/>
    </source>
</evidence>
<name>A0A3Q2PWV5_FUNHE</name>
<feature type="disulfide bond" evidence="8">
    <location>
        <begin position="696"/>
        <end position="705"/>
    </location>
</feature>
<dbReference type="GeneTree" id="ENSGT00940000158456"/>
<feature type="disulfide bond" evidence="8">
    <location>
        <begin position="483"/>
        <end position="495"/>
    </location>
</feature>
<dbReference type="FunFam" id="2.10.25.10:FF:000275">
    <property type="entry name" value="usherin"/>
    <property type="match status" value="1"/>
</dbReference>
<evidence type="ECO:0000256" key="5">
    <source>
        <dbReference type="ARBA" id="ARBA00023157"/>
    </source>
</evidence>
<dbReference type="GO" id="GO:0005604">
    <property type="term" value="C:basement membrane"/>
    <property type="evidence" value="ECO:0007669"/>
    <property type="project" value="TreeGrafter"/>
</dbReference>
<feature type="disulfide bond" evidence="8">
    <location>
        <begin position="606"/>
        <end position="615"/>
    </location>
</feature>
<keyword evidence="4" id="KW-0677">Repeat</keyword>
<feature type="domain" description="Laminin N-terminal" evidence="11">
    <location>
        <begin position="21"/>
        <end position="251"/>
    </location>
</feature>
<evidence type="ECO:0000259" key="11">
    <source>
        <dbReference type="PROSITE" id="PS51117"/>
    </source>
</evidence>
<dbReference type="CDD" id="cd00063">
    <property type="entry name" value="FN3"/>
    <property type="match status" value="1"/>
</dbReference>
<dbReference type="AlphaFoldDB" id="A0A3Q2PWV5"/>
<dbReference type="SMART" id="SM00180">
    <property type="entry name" value="EGF_Lam"/>
    <property type="match status" value="9"/>
</dbReference>
<dbReference type="FunFam" id="2.10.25.10:FF:000011">
    <property type="entry name" value="Cadherin EGF LAG seven-pass G-type receptor"/>
    <property type="match status" value="1"/>
</dbReference>
<keyword evidence="13" id="KW-1185">Reference proteome</keyword>
<dbReference type="GO" id="GO:0009888">
    <property type="term" value="P:tissue development"/>
    <property type="evidence" value="ECO:0007669"/>
    <property type="project" value="TreeGrafter"/>
</dbReference>
<feature type="domain" description="Laminin EGF-like" evidence="9">
    <location>
        <begin position="428"/>
        <end position="482"/>
    </location>
</feature>
<evidence type="ECO:0000256" key="2">
    <source>
        <dbReference type="ARBA" id="ARBA00022525"/>
    </source>
</evidence>
<feature type="disulfide bond" evidence="8">
    <location>
        <begin position="398"/>
        <end position="407"/>
    </location>
</feature>
<evidence type="ECO:0000313" key="12">
    <source>
        <dbReference type="Ensembl" id="ENSFHEP00000017769.1"/>
    </source>
</evidence>
<evidence type="ECO:0000256" key="8">
    <source>
        <dbReference type="PROSITE-ProRule" id="PRU00460"/>
    </source>
</evidence>
<dbReference type="Pfam" id="PF00053">
    <property type="entry name" value="EGF_laminin"/>
    <property type="match status" value="9"/>
</dbReference>
<dbReference type="SUPFAM" id="SSF57196">
    <property type="entry name" value="EGF/Laminin"/>
    <property type="match status" value="8"/>
</dbReference>
<feature type="disulfide bond" evidence="8">
    <location>
        <begin position="485"/>
        <end position="502"/>
    </location>
</feature>
<dbReference type="InterPro" id="IPR013783">
    <property type="entry name" value="Ig-like_fold"/>
</dbReference>
<feature type="disulfide bond" evidence="8">
    <location>
        <begin position="554"/>
        <end position="563"/>
    </location>
</feature>
<keyword evidence="6" id="KW-0325">Glycoprotein</keyword>
<dbReference type="PANTHER" id="PTHR10574">
    <property type="entry name" value="NETRIN/LAMININ-RELATED"/>
    <property type="match status" value="1"/>
</dbReference>
<feature type="disulfide bond" evidence="8">
    <location>
        <begin position="455"/>
        <end position="464"/>
    </location>
</feature>
<dbReference type="Gene3D" id="2.60.120.260">
    <property type="entry name" value="Galactose-binding domain-like"/>
    <property type="match status" value="1"/>
</dbReference>
<keyword evidence="2" id="KW-0964">Secreted</keyword>
<comment type="subcellular location">
    <subcellularLocation>
        <location evidence="1">Secreted</location>
    </subcellularLocation>
</comment>
<feature type="domain" description="Laminin EGF-like" evidence="9">
    <location>
        <begin position="375"/>
        <end position="427"/>
    </location>
</feature>
<reference evidence="12" key="2">
    <citation type="submission" date="2025-09" db="UniProtKB">
        <authorList>
            <consortium name="Ensembl"/>
        </authorList>
    </citation>
    <scope>IDENTIFICATION</scope>
</reference>
<evidence type="ECO:0000259" key="10">
    <source>
        <dbReference type="PROSITE" id="PS50853"/>
    </source>
</evidence>
<evidence type="ECO:0000313" key="13">
    <source>
        <dbReference type="Proteomes" id="UP000265000"/>
    </source>
</evidence>
<keyword evidence="7 8" id="KW-0424">Laminin EGF-like domain</keyword>
<proteinExistence type="predicted"/>
<feature type="domain" description="Laminin EGF-like" evidence="9">
    <location>
        <begin position="584"/>
        <end position="632"/>
    </location>
</feature>
<feature type="domain" description="Laminin EGF-like" evidence="9">
    <location>
        <begin position="675"/>
        <end position="725"/>
    </location>
</feature>
<dbReference type="PROSITE" id="PS51117">
    <property type="entry name" value="LAMININ_NTER"/>
    <property type="match status" value="1"/>
</dbReference>
<feature type="disulfide bond" evidence="8">
    <location>
        <begin position="504"/>
        <end position="513"/>
    </location>
</feature>
<evidence type="ECO:0000256" key="3">
    <source>
        <dbReference type="ARBA" id="ARBA00022729"/>
    </source>
</evidence>
<dbReference type="InterPro" id="IPR036116">
    <property type="entry name" value="FN3_sf"/>
</dbReference>
<dbReference type="PROSITE" id="PS50027">
    <property type="entry name" value="EGF_LAM_2"/>
    <property type="match status" value="6"/>
</dbReference>
<comment type="caution">
    <text evidence="8">Lacks conserved residue(s) required for the propagation of feature annotation.</text>
</comment>
<organism evidence="12 13">
    <name type="scientific">Fundulus heteroclitus</name>
    <name type="common">Killifish</name>
    <name type="synonym">Mummichog</name>
    <dbReference type="NCBI Taxonomy" id="8078"/>
    <lineage>
        <taxon>Eukaryota</taxon>
        <taxon>Metazoa</taxon>
        <taxon>Chordata</taxon>
        <taxon>Craniata</taxon>
        <taxon>Vertebrata</taxon>
        <taxon>Euteleostomi</taxon>
        <taxon>Actinopterygii</taxon>
        <taxon>Neopterygii</taxon>
        <taxon>Teleostei</taxon>
        <taxon>Neoteleostei</taxon>
        <taxon>Acanthomorphata</taxon>
        <taxon>Ovalentaria</taxon>
        <taxon>Atherinomorphae</taxon>
        <taxon>Cyprinodontiformes</taxon>
        <taxon>Fundulidae</taxon>
        <taxon>Fundulus</taxon>
    </lineage>
</organism>
<dbReference type="SUPFAM" id="SSF49265">
    <property type="entry name" value="Fibronectin type III"/>
    <property type="match status" value="2"/>
</dbReference>
<feature type="disulfide bond" evidence="8">
    <location>
        <begin position="675"/>
        <end position="687"/>
    </location>
</feature>
<dbReference type="InterPro" id="IPR008211">
    <property type="entry name" value="Laminin_N"/>
</dbReference>
<dbReference type="Proteomes" id="UP000265000">
    <property type="component" value="Unplaced"/>
</dbReference>
<dbReference type="STRING" id="8078.ENSFHEP00000017769"/>
<feature type="domain" description="Laminin EGF-like" evidence="9">
    <location>
        <begin position="532"/>
        <end position="583"/>
    </location>
</feature>
<sequence length="1164" mass="126755">MFFSTLLCFSPGSNQFIGRMWDFRFYPATLTNREIVQLYSGVLPKLHVQSECRCPPSHPRVHPLVERYCIPNAVEDTTNDRVLRLNLNAHPLSYINDQDMGTMWLSKVMSLQELDEGVTVTVDLANGQYQVMQLIHDNFMRSETVILLLLGKSIYQICDFFFLCFLSDILFLFLALSDLPLSGGNITFSLLTAQPHLRPGYNDFYKTPALQEMVLAAQVRIHMKGQYHTGAVGVNQLHRHFAISEITISGRCECHGHADQCDTSVTPYRCLCLPESHTVGNNCEYCAPLYNDKPFRAGDQLQPMNCRLCQCYGHAVSCHYDVLADEHPDEHYRGGGGVCDHCMHNTTGKNCEYCISGFFRQQDSDPSSAHVCQPCKCNAAGTVKGNTECAQVGGQCNCKAAVTGRECAHCLPGWYGLNATNPHGCTSCNCSDQGTVSTFTGAVSICNQYTGQCQCKQHVTGLSCDRCEFGYWNLSHPDGCIPCDCDPLGSLSSFCEPDGGQCECKPGVGGRQCDSCGRGLYGLRLEGSCAPCNCSRDGTVPGTNCDPYTGQCVCKVCTGGHHCDSCRHGYHTLEQRNSLGCLPCVCDISGTVSQGVCDMKTGQCPCKEGVEGAHCTSCVQNYYNRLSQGCVPCICDPRGTVTGSTCDSTTGQCVCIPSRHGKDCSSCRPGECQPCACDPVGSVNSLCHPDTGVCMCKLLVTGDKCDSCQPGASHFDPENPFGCSKGGAFRIIGGNKSCLCVSGSIFLFLFLCTAPSQQPAPIGLTLSYSSIHLSWYPPDSPNSHRLNYTLLRDGQPVHTIQRQFPFSMYQPSLSNVSFSLIIYIYIYTNVAGETISPVIHYTGLSTEAVASGLKSFTQYSVTLEVGMPRKLVTDHIHFILMKAQLEHLCPKTNIRKCCPNLQACASGGCTSSPPLSLLTAAAPPQNQSVPSITATGPHTLHASWEPPSQPNGIPVFLRGPLEANNVSAFNSEKKVFSSSGWLDPSVFPEGNPTKRNMLSPPESSTIIEGLQAFSAYQLRVVSINRAGNATSEWTTAHTLEGENVHVLLIGSYLNEFSKYLSCFQVLHRMGGSSLPVHIVEGLEPYHVYNFTVTLCTRMGCITSLPSTGRTLPAGLELTTNQFYESAILMFIITFFSASLRMPKLQVDKSKFLVVGCINCTTKIT</sequence>
<dbReference type="PROSITE" id="PS50853">
    <property type="entry name" value="FN3"/>
    <property type="match status" value="1"/>
</dbReference>
<accession>A0A3Q2PWV5</accession>
<dbReference type="InterPro" id="IPR002049">
    <property type="entry name" value="LE_dom"/>
</dbReference>